<dbReference type="InterPro" id="IPR012547">
    <property type="entry name" value="PDDEXK_9"/>
</dbReference>
<organism evidence="2 3">
    <name type="scientific">Thiosulfativibrio zosterae</name>
    <dbReference type="NCBI Taxonomy" id="2675053"/>
    <lineage>
        <taxon>Bacteria</taxon>
        <taxon>Pseudomonadati</taxon>
        <taxon>Pseudomonadota</taxon>
        <taxon>Gammaproteobacteria</taxon>
        <taxon>Thiotrichales</taxon>
        <taxon>Piscirickettsiaceae</taxon>
        <taxon>Thiosulfativibrio</taxon>
    </lineage>
</organism>
<dbReference type="RefSeq" id="WP_173292242.1">
    <property type="nucleotide sequence ID" value="NZ_AP021888.1"/>
</dbReference>
<gene>
    <name evidence="2" type="ORF">THMIRHAT_22760</name>
</gene>
<dbReference type="AlphaFoldDB" id="A0A6F8PRB6"/>
<dbReference type="KEGG" id="tzo:THMIRHAT_22760"/>
<protein>
    <submittedName>
        <fullName evidence="2">ATPase AAA</fullName>
    </submittedName>
</protein>
<dbReference type="Pfam" id="PF08011">
    <property type="entry name" value="PDDEXK_9"/>
    <property type="match status" value="1"/>
</dbReference>
<dbReference type="Proteomes" id="UP000501466">
    <property type="component" value="Chromosome"/>
</dbReference>
<keyword evidence="3" id="KW-1185">Reference proteome</keyword>
<feature type="domain" description="AAA-ATPase-like" evidence="1">
    <location>
        <begin position="7"/>
        <end position="204"/>
    </location>
</feature>
<evidence type="ECO:0000313" key="2">
    <source>
        <dbReference type="EMBL" id="BBP44530.1"/>
    </source>
</evidence>
<sequence>MKLKKLPIGIQTFSEIREDDYVYIDKTGLAYELLQSYKYAFLSRPRRFGKSLFLDTLRNIFEGNKHFFTGLAIENQWGWEVSYPVIRVSFASGKIESRAQLDQSLLRILKQNQQDLDIQCEELDSVAGCFEELIRKAHAKYNQKVVVLVDEYDKPILDNINYTAVAQEIRDGLVNFYSVIKGSDEFLRFAFLTGVSKFTKTSIFSGLNNITDISLDEEFGDICGYSQHDIDTTFKPYLEGVDRDKLKEWYNGYNFLGSKMYNPFDILKFIAKNHKYANYWFESGTPTFLIELIKKQNYFLPNLANLRVDEKLLNSFDIDNLDLEVILYQSGYLTIDSVTQDEDEDIVYTLVVPNREVKTSLNKHIITALYQDDSLRAKPLSRALREQNPEDFKQALFSIFASIPYNNYTNNNIKNYEGFYASVIYVYLQSLGLNIIGEDVTSQGRIDLTIIMEQAIYIFEFKVDHLGQFSGQHSANALQQIKEKRYADKYRDAQKPIYLIGIHFDTQQKNISQFEWEKV</sequence>
<evidence type="ECO:0000313" key="3">
    <source>
        <dbReference type="Proteomes" id="UP000501466"/>
    </source>
</evidence>
<dbReference type="Pfam" id="PF09820">
    <property type="entry name" value="AAA-ATPase_like"/>
    <property type="match status" value="1"/>
</dbReference>
<name>A0A6F8PRB6_9GAMM</name>
<dbReference type="EMBL" id="AP021888">
    <property type="protein sequence ID" value="BBP44530.1"/>
    <property type="molecule type" value="Genomic_DNA"/>
</dbReference>
<dbReference type="PANTHER" id="PTHR34825">
    <property type="entry name" value="CONSERVED PROTEIN, WITH A WEAK D-GALACTARATE DEHYDRATASE/ALTRONATE HYDROLASE DOMAIN"/>
    <property type="match status" value="1"/>
</dbReference>
<evidence type="ECO:0000259" key="1">
    <source>
        <dbReference type="Pfam" id="PF09820"/>
    </source>
</evidence>
<dbReference type="PANTHER" id="PTHR34825:SF1">
    <property type="entry name" value="AAA-ATPASE-LIKE DOMAIN-CONTAINING PROTEIN"/>
    <property type="match status" value="1"/>
</dbReference>
<proteinExistence type="predicted"/>
<reference evidence="3" key="1">
    <citation type="submission" date="2019-11" db="EMBL/GenBank/DDBJ databases">
        <title>Isolation and characterization of two novel species in the genus Thiomicrorhabdus.</title>
        <authorList>
            <person name="Mochizuki J."/>
            <person name="Kojima H."/>
            <person name="Fukui M."/>
        </authorList>
    </citation>
    <scope>NUCLEOTIDE SEQUENCE [LARGE SCALE GENOMIC DNA]</scope>
    <source>
        <strain evidence="3">AkT22</strain>
    </source>
</reference>
<accession>A0A6F8PRB6</accession>
<dbReference type="InterPro" id="IPR018631">
    <property type="entry name" value="AAA-ATPase-like_dom"/>
</dbReference>